<feature type="transmembrane region" description="Helical" evidence="1">
    <location>
        <begin position="474"/>
        <end position="494"/>
    </location>
</feature>
<comment type="caution">
    <text evidence="2">The sequence shown here is derived from an EMBL/GenBank/DDBJ whole genome shotgun (WGS) entry which is preliminary data.</text>
</comment>
<dbReference type="EMBL" id="JAGGLJ010000016">
    <property type="protein sequence ID" value="MBP2025973.1"/>
    <property type="molecule type" value="Genomic_DNA"/>
</dbReference>
<feature type="transmembrane region" description="Helical" evidence="1">
    <location>
        <begin position="628"/>
        <end position="650"/>
    </location>
</feature>
<reference evidence="2 3" key="1">
    <citation type="submission" date="2021-03" db="EMBL/GenBank/DDBJ databases">
        <title>Genomic Encyclopedia of Type Strains, Phase IV (KMG-IV): sequencing the most valuable type-strain genomes for metagenomic binning, comparative biology and taxonomic classification.</title>
        <authorList>
            <person name="Goeker M."/>
        </authorList>
    </citation>
    <scope>NUCLEOTIDE SEQUENCE [LARGE SCALE GENOMIC DNA]</scope>
    <source>
        <strain evidence="2 3">DSM 27563</strain>
    </source>
</reference>
<dbReference type="InterPro" id="IPR043748">
    <property type="entry name" value="DUF5693"/>
</dbReference>
<keyword evidence="1" id="KW-0472">Membrane</keyword>
<feature type="transmembrane region" description="Helical" evidence="1">
    <location>
        <begin position="514"/>
        <end position="532"/>
    </location>
</feature>
<organism evidence="2 3">
    <name type="scientific">Peptoniphilus stercorisuis</name>
    <dbReference type="NCBI Taxonomy" id="1436965"/>
    <lineage>
        <taxon>Bacteria</taxon>
        <taxon>Bacillati</taxon>
        <taxon>Bacillota</taxon>
        <taxon>Tissierellia</taxon>
        <taxon>Tissierellales</taxon>
        <taxon>Peptoniphilaceae</taxon>
        <taxon>Peptoniphilus</taxon>
    </lineage>
</organism>
<proteinExistence type="predicted"/>
<feature type="transmembrane region" description="Helical" evidence="1">
    <location>
        <begin position="407"/>
        <end position="423"/>
    </location>
</feature>
<evidence type="ECO:0008006" key="4">
    <source>
        <dbReference type="Google" id="ProtNLM"/>
    </source>
</evidence>
<feature type="transmembrane region" description="Helical" evidence="1">
    <location>
        <begin position="380"/>
        <end position="400"/>
    </location>
</feature>
<evidence type="ECO:0000256" key="1">
    <source>
        <dbReference type="SAM" id="Phobius"/>
    </source>
</evidence>
<feature type="transmembrane region" description="Helical" evidence="1">
    <location>
        <begin position="605"/>
        <end position="621"/>
    </location>
</feature>
<protein>
    <recommendedName>
        <fullName evidence="4">Phosphoglycerol transferase and related proteins, alkaline phosphatase superfamily</fullName>
    </recommendedName>
</protein>
<evidence type="ECO:0000313" key="3">
    <source>
        <dbReference type="Proteomes" id="UP001519306"/>
    </source>
</evidence>
<dbReference type="Proteomes" id="UP001519306">
    <property type="component" value="Unassembled WGS sequence"/>
</dbReference>
<keyword evidence="1" id="KW-1133">Transmembrane helix</keyword>
<feature type="transmembrane region" description="Helical" evidence="1">
    <location>
        <begin position="553"/>
        <end position="573"/>
    </location>
</feature>
<dbReference type="Pfam" id="PF18949">
    <property type="entry name" value="DUF5693"/>
    <property type="match status" value="1"/>
</dbReference>
<name>A0ABS4KDX9_9FIRM</name>
<keyword evidence="3" id="KW-1185">Reference proteome</keyword>
<evidence type="ECO:0000313" key="2">
    <source>
        <dbReference type="EMBL" id="MBP2025973.1"/>
    </source>
</evidence>
<keyword evidence="1" id="KW-0812">Transmembrane</keyword>
<dbReference type="RefSeq" id="WP_210061746.1">
    <property type="nucleotide sequence ID" value="NZ_JAGGLJ010000016.1"/>
</dbReference>
<accession>A0ABS4KDX9</accession>
<feature type="transmembrane region" description="Helical" evidence="1">
    <location>
        <begin position="435"/>
        <end position="453"/>
    </location>
</feature>
<gene>
    <name evidence="2" type="ORF">J2Z71_001525</name>
</gene>
<feature type="transmembrane region" description="Helical" evidence="1">
    <location>
        <begin position="662"/>
        <end position="682"/>
    </location>
</feature>
<sequence>MLKNYKNKIFAVFILLSIISSFYFVNGRLKAEKVYKNYEICADYDDFVRMGFSLGKNPKDYFKELSENGITTVMINESSINSMKKDPTKNIKTYNDGIDLIVEGNAEDLDFIKEGLNSLKEKREIEEISKNQIKIKGNFEDIVLYKSDALNILGQRVGDDGFTGSVLEYIGLGFEEEKINNIKDIENIQINLRPTFTEDYQDTRYSMNRFLESVDKYSKNQNYIVFSGKEFYKNTEDDENIQSDFIKEINSRNLAMGMVEASNQRGHLDLDGINSVIKKDDVKKVRVFTTWDYIQNEFDYKIPGHHNGEELTNVYYRAISERNISVVFLKPFIKNNKMIPEASVYGKVLGDLNERLVEKGYEDGNANPMGNWEVNNKMKFPVALGTTAASVILLGLVFGIGIKLQSVFFVIGALLSAMFFLLGKKEDLGNVLFNLAAIVAYPSLAVCIIMENFNNARKSKRPMKLSKIFIHSTLTLLAAIIVSMIGALMEISFMSGTNYLMELTIFRGVKISQLLPILLSIFIFMAYVGFYREDITKPRLEVKELTKALNQSVTFWQAGLGALVLVILALFILRGGNTSAKVPSIELLFRNMLENILPARPRTKAIFIGYPAVFLLIYLGYKKRGEFLILLLTMFTAIGQADIVNTFSHIRTPLNISFSRILIEFVGATILGLILIVIAQIIMKGYDKYIAKAL</sequence>